<evidence type="ECO:0000313" key="3">
    <source>
        <dbReference type="Proteomes" id="UP001066276"/>
    </source>
</evidence>
<comment type="caution">
    <text evidence="2">The sequence shown here is derived from an EMBL/GenBank/DDBJ whole genome shotgun (WGS) entry which is preliminary data.</text>
</comment>
<evidence type="ECO:0000313" key="2">
    <source>
        <dbReference type="EMBL" id="KAJ1175562.1"/>
    </source>
</evidence>
<protein>
    <submittedName>
        <fullName evidence="2">Uncharacterized protein</fullName>
    </submittedName>
</protein>
<keyword evidence="3" id="KW-1185">Reference proteome</keyword>
<feature type="compositionally biased region" description="Basic and acidic residues" evidence="1">
    <location>
        <begin position="74"/>
        <end position="102"/>
    </location>
</feature>
<evidence type="ECO:0000256" key="1">
    <source>
        <dbReference type="SAM" id="MobiDB-lite"/>
    </source>
</evidence>
<dbReference type="AlphaFoldDB" id="A0AAV7TIF0"/>
<gene>
    <name evidence="2" type="ORF">NDU88_000849</name>
</gene>
<dbReference type="Proteomes" id="UP001066276">
    <property type="component" value="Chromosome 3_2"/>
</dbReference>
<proteinExistence type="predicted"/>
<sequence>MNYAGPEKPLEDSQREEEIREESPKVPKRNPASLQGKDTAKQPSHVPGGAWLHKEKGYRGDAMLPTTIEGEEQAAPKEKDHAGQEKPLQDSQREENGDESPKVPKRNRLPAKENTP</sequence>
<feature type="region of interest" description="Disordered" evidence="1">
    <location>
        <begin position="1"/>
        <end position="116"/>
    </location>
</feature>
<accession>A0AAV7TIF0</accession>
<organism evidence="2 3">
    <name type="scientific">Pleurodeles waltl</name>
    <name type="common">Iberian ribbed newt</name>
    <dbReference type="NCBI Taxonomy" id="8319"/>
    <lineage>
        <taxon>Eukaryota</taxon>
        <taxon>Metazoa</taxon>
        <taxon>Chordata</taxon>
        <taxon>Craniata</taxon>
        <taxon>Vertebrata</taxon>
        <taxon>Euteleostomi</taxon>
        <taxon>Amphibia</taxon>
        <taxon>Batrachia</taxon>
        <taxon>Caudata</taxon>
        <taxon>Salamandroidea</taxon>
        <taxon>Salamandridae</taxon>
        <taxon>Pleurodelinae</taxon>
        <taxon>Pleurodeles</taxon>
    </lineage>
</organism>
<name>A0AAV7TIF0_PLEWA</name>
<feature type="compositionally biased region" description="Basic and acidic residues" evidence="1">
    <location>
        <begin position="8"/>
        <end position="25"/>
    </location>
</feature>
<dbReference type="EMBL" id="JANPWB010000006">
    <property type="protein sequence ID" value="KAJ1175562.1"/>
    <property type="molecule type" value="Genomic_DNA"/>
</dbReference>
<reference evidence="2" key="1">
    <citation type="journal article" date="2022" name="bioRxiv">
        <title>Sequencing and chromosome-scale assembly of the giantPleurodeles waltlgenome.</title>
        <authorList>
            <person name="Brown T."/>
            <person name="Elewa A."/>
            <person name="Iarovenko S."/>
            <person name="Subramanian E."/>
            <person name="Araus A.J."/>
            <person name="Petzold A."/>
            <person name="Susuki M."/>
            <person name="Suzuki K.-i.T."/>
            <person name="Hayashi T."/>
            <person name="Toyoda A."/>
            <person name="Oliveira C."/>
            <person name="Osipova E."/>
            <person name="Leigh N.D."/>
            <person name="Simon A."/>
            <person name="Yun M.H."/>
        </authorList>
    </citation>
    <scope>NUCLEOTIDE SEQUENCE</scope>
    <source>
        <strain evidence="2">20211129_DDA</strain>
        <tissue evidence="2">Liver</tissue>
    </source>
</reference>